<dbReference type="AlphaFoldDB" id="A0AAE1J934"/>
<feature type="coiled-coil region" evidence="1">
    <location>
        <begin position="127"/>
        <end position="165"/>
    </location>
</feature>
<accession>A0AAE1J934</accession>
<sequence length="178" mass="19035">MEEDDSASSIRSSSKTTRELALEGQKHLEDTIDHAFQILSSINHELRNAASWSNPSPLSPSSVSNGVATADSPSDNAENAVGGGPTGGTLEDARFRYKNSVNALRAILAAIPNAEKAKAFGAGSAASPSEQAEIENLEERASCLRKELANKNMHLKILMDQLRDLITDISTWQSPCSI</sequence>
<evidence type="ECO:0000313" key="4">
    <source>
        <dbReference type="Proteomes" id="UP001293593"/>
    </source>
</evidence>
<evidence type="ECO:0000256" key="2">
    <source>
        <dbReference type="SAM" id="MobiDB-lite"/>
    </source>
</evidence>
<proteinExistence type="predicted"/>
<name>A0AAE1J934_9FABA</name>
<reference evidence="3" key="1">
    <citation type="submission" date="2023-10" db="EMBL/GenBank/DDBJ databases">
        <title>Chromosome-level genome of the transformable northern wattle, Acacia crassicarpa.</title>
        <authorList>
            <person name="Massaro I."/>
            <person name="Sinha N.R."/>
            <person name="Poethig S."/>
            <person name="Leichty A.R."/>
        </authorList>
    </citation>
    <scope>NUCLEOTIDE SEQUENCE</scope>
    <source>
        <strain evidence="3">Acra3RX</strain>
        <tissue evidence="3">Leaf</tissue>
    </source>
</reference>
<evidence type="ECO:0000313" key="3">
    <source>
        <dbReference type="EMBL" id="KAK4264527.1"/>
    </source>
</evidence>
<dbReference type="Proteomes" id="UP001293593">
    <property type="component" value="Unassembled WGS sequence"/>
</dbReference>
<dbReference type="PANTHER" id="PTHR36406">
    <property type="entry name" value="MEDIATOR OF RNA POLYMERASE II TRANSCRIPTION SUBUNIT 30"/>
    <property type="match status" value="1"/>
</dbReference>
<evidence type="ECO:0008006" key="5">
    <source>
        <dbReference type="Google" id="ProtNLM"/>
    </source>
</evidence>
<keyword evidence="4" id="KW-1185">Reference proteome</keyword>
<feature type="region of interest" description="Disordered" evidence="2">
    <location>
        <begin position="50"/>
        <end position="88"/>
    </location>
</feature>
<feature type="compositionally biased region" description="Low complexity" evidence="2">
    <location>
        <begin position="51"/>
        <end position="64"/>
    </location>
</feature>
<evidence type="ECO:0000256" key="1">
    <source>
        <dbReference type="SAM" id="Coils"/>
    </source>
</evidence>
<dbReference type="PANTHER" id="PTHR36406:SF2">
    <property type="entry name" value="MEDIATOR OF RNA POLYMERASE II TRANSCRIPTION SUBUNIT 30"/>
    <property type="match status" value="1"/>
</dbReference>
<gene>
    <name evidence="3" type="ORF">QN277_025689</name>
</gene>
<feature type="compositionally biased region" description="Polar residues" evidence="2">
    <location>
        <begin position="65"/>
        <end position="77"/>
    </location>
</feature>
<dbReference type="GO" id="GO:0016592">
    <property type="term" value="C:mediator complex"/>
    <property type="evidence" value="ECO:0007669"/>
    <property type="project" value="InterPro"/>
</dbReference>
<dbReference type="InterPro" id="IPR034568">
    <property type="entry name" value="MED30"/>
</dbReference>
<protein>
    <recommendedName>
        <fullName evidence="5">Mediator of RNA polymerase II transcription subunit 30</fullName>
    </recommendedName>
</protein>
<dbReference type="EMBL" id="JAWXYG010000008">
    <property type="protein sequence ID" value="KAK4264527.1"/>
    <property type="molecule type" value="Genomic_DNA"/>
</dbReference>
<keyword evidence="1" id="KW-0175">Coiled coil</keyword>
<organism evidence="3 4">
    <name type="scientific">Acacia crassicarpa</name>
    <name type="common">northern wattle</name>
    <dbReference type="NCBI Taxonomy" id="499986"/>
    <lineage>
        <taxon>Eukaryota</taxon>
        <taxon>Viridiplantae</taxon>
        <taxon>Streptophyta</taxon>
        <taxon>Embryophyta</taxon>
        <taxon>Tracheophyta</taxon>
        <taxon>Spermatophyta</taxon>
        <taxon>Magnoliopsida</taxon>
        <taxon>eudicotyledons</taxon>
        <taxon>Gunneridae</taxon>
        <taxon>Pentapetalae</taxon>
        <taxon>rosids</taxon>
        <taxon>fabids</taxon>
        <taxon>Fabales</taxon>
        <taxon>Fabaceae</taxon>
        <taxon>Caesalpinioideae</taxon>
        <taxon>mimosoid clade</taxon>
        <taxon>Acacieae</taxon>
        <taxon>Acacia</taxon>
    </lineage>
</organism>
<feature type="region of interest" description="Disordered" evidence="2">
    <location>
        <begin position="1"/>
        <end position="22"/>
    </location>
</feature>
<comment type="caution">
    <text evidence="3">The sequence shown here is derived from an EMBL/GenBank/DDBJ whole genome shotgun (WGS) entry which is preliminary data.</text>
</comment>